<feature type="binding site" evidence="18">
    <location>
        <begin position="33"/>
        <end position="40"/>
    </location>
    <ligand>
        <name>ATP</name>
        <dbReference type="ChEBI" id="CHEBI:30616"/>
    </ligand>
</feature>
<feature type="domain" description="ABC transporter" evidence="19">
    <location>
        <begin position="604"/>
        <end position="935"/>
    </location>
</feature>
<evidence type="ECO:0000313" key="21">
    <source>
        <dbReference type="Proteomes" id="UP000031972"/>
    </source>
</evidence>
<evidence type="ECO:0000256" key="2">
    <source>
        <dbReference type="ARBA" id="ARBA00022490"/>
    </source>
</evidence>
<dbReference type="InterPro" id="IPR003593">
    <property type="entry name" value="AAA+_ATPase"/>
</dbReference>
<dbReference type="InterPro" id="IPR004602">
    <property type="entry name" value="UvrA"/>
</dbReference>
<dbReference type="InterPro" id="IPR041552">
    <property type="entry name" value="UvrA_DNA-bd"/>
</dbReference>
<evidence type="ECO:0000256" key="5">
    <source>
        <dbReference type="ARBA" id="ARBA00022741"/>
    </source>
</evidence>
<dbReference type="GO" id="GO:0006289">
    <property type="term" value="P:nucleotide-excision repair"/>
    <property type="evidence" value="ECO:0007669"/>
    <property type="project" value="UniProtKB-UniRule"/>
</dbReference>
<dbReference type="PROSITE" id="PS00211">
    <property type="entry name" value="ABC_TRANSPORTER_1"/>
    <property type="match status" value="2"/>
</dbReference>
<evidence type="ECO:0000256" key="17">
    <source>
        <dbReference type="ARBA" id="ARBA00042156"/>
    </source>
</evidence>
<proteinExistence type="inferred from homology"/>
<evidence type="ECO:0000256" key="8">
    <source>
        <dbReference type="ARBA" id="ARBA00022771"/>
    </source>
</evidence>
<dbReference type="PANTHER" id="PTHR43152">
    <property type="entry name" value="UVRABC SYSTEM PROTEIN A"/>
    <property type="match status" value="1"/>
</dbReference>
<dbReference type="Pfam" id="PF17755">
    <property type="entry name" value="UvrA_DNA-bind"/>
    <property type="match status" value="1"/>
</dbReference>
<keyword evidence="11 18" id="KW-0267">Excision nuclease</keyword>
<feature type="binding site" evidence="18">
    <location>
        <begin position="639"/>
        <end position="646"/>
    </location>
    <ligand>
        <name>ATP</name>
        <dbReference type="ChEBI" id="CHEBI:30616"/>
    </ligand>
</feature>
<feature type="zinc finger region" description="C4-type" evidence="18">
    <location>
        <begin position="738"/>
        <end position="764"/>
    </location>
</feature>
<reference evidence="20 21" key="1">
    <citation type="submission" date="2015-01" db="EMBL/GenBank/DDBJ databases">
        <title>Jeotgalibacillus campisalis genome sequencing.</title>
        <authorList>
            <person name="Goh K.M."/>
            <person name="Chan K.-G."/>
            <person name="Yaakop A.S."/>
            <person name="Ee R."/>
            <person name="Gan H.M."/>
            <person name="Chan C.S."/>
        </authorList>
    </citation>
    <scope>NUCLEOTIDE SEQUENCE [LARGE SCALE GENOMIC DNA]</scope>
    <source>
        <strain evidence="20 21">SF-57</strain>
    </source>
</reference>
<comment type="subcellular location">
    <subcellularLocation>
        <location evidence="1 18">Cytoplasm</location>
    </subcellularLocation>
</comment>
<evidence type="ECO:0000256" key="16">
    <source>
        <dbReference type="ARBA" id="ARBA00039316"/>
    </source>
</evidence>
<dbReference type="Gene3D" id="1.10.8.280">
    <property type="entry name" value="ABC transporter ATPase domain-like"/>
    <property type="match status" value="1"/>
</dbReference>
<dbReference type="NCBIfam" id="NF001503">
    <property type="entry name" value="PRK00349.1"/>
    <property type="match status" value="1"/>
</dbReference>
<dbReference type="GO" id="GO:0008270">
    <property type="term" value="F:zinc ion binding"/>
    <property type="evidence" value="ECO:0007669"/>
    <property type="project" value="UniProtKB-UniRule"/>
</dbReference>
<keyword evidence="3 18" id="KW-0479">Metal-binding</keyword>
<dbReference type="PATRIC" id="fig|220754.4.peg.3357"/>
<dbReference type="InterPro" id="IPR041102">
    <property type="entry name" value="UvrA_inter"/>
</dbReference>
<evidence type="ECO:0000256" key="10">
    <source>
        <dbReference type="ARBA" id="ARBA00022840"/>
    </source>
</evidence>
<evidence type="ECO:0000256" key="13">
    <source>
        <dbReference type="ARBA" id="ARBA00023204"/>
    </source>
</evidence>
<keyword evidence="14 18" id="KW-0742">SOS response</keyword>
<feature type="zinc finger region" description="C4-type" evidence="18">
    <location>
        <begin position="252"/>
        <end position="279"/>
    </location>
</feature>
<dbReference type="NCBIfam" id="TIGR00630">
    <property type="entry name" value="uvra"/>
    <property type="match status" value="1"/>
</dbReference>
<gene>
    <name evidence="18" type="primary">uvrA</name>
    <name evidence="20" type="ORF">KR50_33430</name>
</gene>
<evidence type="ECO:0000256" key="4">
    <source>
        <dbReference type="ARBA" id="ARBA00022737"/>
    </source>
</evidence>
<dbReference type="GO" id="GO:0009432">
    <property type="term" value="P:SOS response"/>
    <property type="evidence" value="ECO:0007669"/>
    <property type="project" value="UniProtKB-UniRule"/>
</dbReference>
<dbReference type="InterPro" id="IPR013815">
    <property type="entry name" value="ATP_grasp_subdomain_1"/>
</dbReference>
<dbReference type="Gene3D" id="1.20.1580.10">
    <property type="entry name" value="ABC transporter ATPase like domain"/>
    <property type="match status" value="2"/>
</dbReference>
<comment type="similarity">
    <text evidence="15 18">Belongs to the ABC transporter superfamily. UvrA family.</text>
</comment>
<comment type="subunit">
    <text evidence="18">Forms a heterotetramer with UvrB during the search for lesions.</text>
</comment>
<dbReference type="GO" id="GO:0003677">
    <property type="term" value="F:DNA binding"/>
    <property type="evidence" value="ECO:0007669"/>
    <property type="project" value="UniProtKB-UniRule"/>
</dbReference>
<dbReference type="Pfam" id="PF17760">
    <property type="entry name" value="UvrA_inter"/>
    <property type="match status" value="1"/>
</dbReference>
<evidence type="ECO:0000256" key="3">
    <source>
        <dbReference type="ARBA" id="ARBA00022723"/>
    </source>
</evidence>
<keyword evidence="2 18" id="KW-0963">Cytoplasm</keyword>
<organism evidence="20 21">
    <name type="scientific">Jeotgalibacillus campisalis</name>
    <dbReference type="NCBI Taxonomy" id="220754"/>
    <lineage>
        <taxon>Bacteria</taxon>
        <taxon>Bacillati</taxon>
        <taxon>Bacillota</taxon>
        <taxon>Bacilli</taxon>
        <taxon>Bacillales</taxon>
        <taxon>Caryophanaceae</taxon>
        <taxon>Jeotgalibacillus</taxon>
    </lineage>
</organism>
<dbReference type="FunFam" id="3.40.50.300:FF:000028">
    <property type="entry name" value="UvrABC system protein A"/>
    <property type="match status" value="1"/>
</dbReference>
<evidence type="ECO:0000313" key="20">
    <source>
        <dbReference type="EMBL" id="KIL42940.1"/>
    </source>
</evidence>
<protein>
    <recommendedName>
        <fullName evidence="16 18">UvrABC system protein A</fullName>
        <shortName evidence="18">UvrA protein</shortName>
    </recommendedName>
    <alternativeName>
        <fullName evidence="17 18">Excinuclease ABC subunit A</fullName>
    </alternativeName>
</protein>
<keyword evidence="7 18" id="KW-0228">DNA excision</keyword>
<dbReference type="EMBL" id="JXRR01000022">
    <property type="protein sequence ID" value="KIL42940.1"/>
    <property type="molecule type" value="Genomic_DNA"/>
</dbReference>
<evidence type="ECO:0000256" key="1">
    <source>
        <dbReference type="ARBA" id="ARBA00004496"/>
    </source>
</evidence>
<dbReference type="GO" id="GO:0009380">
    <property type="term" value="C:excinuclease repair complex"/>
    <property type="evidence" value="ECO:0007669"/>
    <property type="project" value="InterPro"/>
</dbReference>
<evidence type="ECO:0000256" key="14">
    <source>
        <dbReference type="ARBA" id="ARBA00023236"/>
    </source>
</evidence>
<dbReference type="FunFam" id="1.20.1580.10:FF:000002">
    <property type="entry name" value="UvrABC system protein A"/>
    <property type="match status" value="1"/>
</dbReference>
<accession>A0A0C2QY25</accession>
<evidence type="ECO:0000256" key="6">
    <source>
        <dbReference type="ARBA" id="ARBA00022763"/>
    </source>
</evidence>
<evidence type="ECO:0000259" key="19">
    <source>
        <dbReference type="PROSITE" id="PS50893"/>
    </source>
</evidence>
<dbReference type="InterPro" id="IPR017871">
    <property type="entry name" value="ABC_transporter-like_CS"/>
</dbReference>
<dbReference type="CDD" id="cd03271">
    <property type="entry name" value="ABC_UvrA_II"/>
    <property type="match status" value="1"/>
</dbReference>
<dbReference type="CDD" id="cd03270">
    <property type="entry name" value="ABC_UvrA_I"/>
    <property type="match status" value="2"/>
</dbReference>
<evidence type="ECO:0000256" key="18">
    <source>
        <dbReference type="HAMAP-Rule" id="MF_00205"/>
    </source>
</evidence>
<dbReference type="InterPro" id="IPR027417">
    <property type="entry name" value="P-loop_NTPase"/>
</dbReference>
<dbReference type="Proteomes" id="UP000031972">
    <property type="component" value="Unassembled WGS sequence"/>
</dbReference>
<comment type="caution">
    <text evidence="20">The sequence shown here is derived from an EMBL/GenBank/DDBJ whole genome shotgun (WGS) entry which is preliminary data.</text>
</comment>
<comment type="function">
    <text evidence="18">The UvrABC repair system catalyzes the recognition and processing of DNA lesions. UvrA is an ATPase and a DNA-binding protein. A damage recognition complex composed of 2 UvrA and 2 UvrB subunits scans DNA for abnormalities. When the presence of a lesion has been verified by UvrB, the UvrA molecules dissociate.</text>
</comment>
<keyword evidence="10 18" id="KW-0067">ATP-binding</keyword>
<name>A0A0C2QY25_9BACL</name>
<dbReference type="Gene3D" id="3.30.1490.20">
    <property type="entry name" value="ATP-grasp fold, A domain"/>
    <property type="match status" value="1"/>
</dbReference>
<keyword evidence="9 18" id="KW-0862">Zinc</keyword>
<dbReference type="OrthoDB" id="9809851at2"/>
<keyword evidence="4 18" id="KW-0677">Repeat</keyword>
<dbReference type="Gene3D" id="3.40.50.300">
    <property type="entry name" value="P-loop containing nucleotide triphosphate hydrolases"/>
    <property type="match status" value="2"/>
</dbReference>
<dbReference type="PROSITE" id="PS50893">
    <property type="entry name" value="ABC_TRANSPORTER_2"/>
    <property type="match status" value="1"/>
</dbReference>
<evidence type="ECO:0000256" key="7">
    <source>
        <dbReference type="ARBA" id="ARBA00022769"/>
    </source>
</evidence>
<dbReference type="GO" id="GO:0005524">
    <property type="term" value="F:ATP binding"/>
    <property type="evidence" value="ECO:0007669"/>
    <property type="project" value="UniProtKB-UniRule"/>
</dbReference>
<dbReference type="InterPro" id="IPR003439">
    <property type="entry name" value="ABC_transporter-like_ATP-bd"/>
</dbReference>
<dbReference type="GO" id="GO:0016887">
    <property type="term" value="F:ATP hydrolysis activity"/>
    <property type="evidence" value="ECO:0007669"/>
    <property type="project" value="InterPro"/>
</dbReference>
<dbReference type="GO" id="GO:0009381">
    <property type="term" value="F:excinuclease ABC activity"/>
    <property type="evidence" value="ECO:0007669"/>
    <property type="project" value="UniProtKB-UniRule"/>
</dbReference>
<evidence type="ECO:0000256" key="12">
    <source>
        <dbReference type="ARBA" id="ARBA00023125"/>
    </source>
</evidence>
<dbReference type="SUPFAM" id="SSF52540">
    <property type="entry name" value="P-loop containing nucleoside triphosphate hydrolases"/>
    <property type="match status" value="2"/>
</dbReference>
<keyword evidence="21" id="KW-1185">Reference proteome</keyword>
<sequence>MAKDQIIIQGARAHNLKNIDVTIPRDKLVVMTGLSGSGKSSLAFDTIYAEGQRRYVESLSAYARQFLGQMDKPDVDAIEGLSPAISIDQKTTSKNPRSTVGTVTEIYDYLRLLFARVGRPVCPDHGIEITSQTVEQMVDRIYEYPERTRLQVLAPIVSGRKGTHAKVLEDIKKQGYVRVRVNGEMMDVGDEVELDKNKKHSIEVVVDRIVVKEGAESRLADSLESALRLADGNVIIDVMEHEEIKFNEHHACPICGFSIDELEPRMFSFNSPFGACGECDGLGAKLEVDLDLVIPDRSRTLKEHAIAPWEPTSSQYYPSMLEAVCKHYDINMDVPVKEIPKKKMDKILYGSGKDQIYFRYTNDFGQVRENTIQFEGVMRNVERRYRETSSDYIREQMQKYMGQQDCPTCGGHRLKKESLAVKINELHIGEVTAYSIEEARQFFNQLSLTEKEVQIARLILREINERLSFLINVGLDYLTLSRAAGTLSGGEAQRIRLATQIGSQLSGVLYILDEPSIGLHQRDNDRLIETLKNMRDIGNTLIVVEHDEDTMMAADYLIDVGPGAGVHGGEIVAAGTPEEVMKSKDSLTGKYLSGEKFIPLPLERRKGDGRKLEISGAKENNLKNAKVNIPLGVFTSVTGVSGSGKSTLINSILHKALAQKLHKAKTKPGEHKAIKGIDQLDKVIDINQSPIGRTPRSNPATYTGVFDDIRDVFATTNEAKVRGYKKGRFSFNVKGGRCEACRGDGIIKIEMHFLPDVYVPCEVCHGKRYNRETLEVKYKGKNISNVLEMTVEDGLSFFENIPKISRKLQTIVDVGLGYIRLGQPATTLSGGEAQRVKLASELHRRSTGRSLYILDEPTTGLHVDDISRLLEVLQRLVDNGDTVLVIEHNLDVIKASDWIIDLGPEGGDRGGTIVATGKPEDIVKVKESYTGKYLGPVLERERKRMAKRMAERTGEPVPSS</sequence>
<dbReference type="RefSeq" id="WP_041061063.1">
    <property type="nucleotide sequence ID" value="NZ_JXRR01000022.1"/>
</dbReference>
<dbReference type="HAMAP" id="MF_00205">
    <property type="entry name" value="UvrA"/>
    <property type="match status" value="1"/>
</dbReference>
<keyword evidence="12 18" id="KW-0238">DNA-binding</keyword>
<dbReference type="GO" id="GO:0005737">
    <property type="term" value="C:cytoplasm"/>
    <property type="evidence" value="ECO:0007669"/>
    <property type="project" value="UniProtKB-SubCell"/>
</dbReference>
<dbReference type="SMART" id="SM00382">
    <property type="entry name" value="AAA"/>
    <property type="match status" value="1"/>
</dbReference>
<dbReference type="PANTHER" id="PTHR43152:SF3">
    <property type="entry name" value="UVRABC SYSTEM PROTEIN A"/>
    <property type="match status" value="1"/>
</dbReference>
<keyword evidence="8 18" id="KW-0863">Zinc-finger</keyword>
<evidence type="ECO:0000256" key="9">
    <source>
        <dbReference type="ARBA" id="ARBA00022833"/>
    </source>
</evidence>
<keyword evidence="5 18" id="KW-0547">Nucleotide-binding</keyword>
<dbReference type="AlphaFoldDB" id="A0A0C2QY25"/>
<evidence type="ECO:0000256" key="11">
    <source>
        <dbReference type="ARBA" id="ARBA00022881"/>
    </source>
</evidence>
<evidence type="ECO:0000256" key="15">
    <source>
        <dbReference type="ARBA" id="ARBA00038000"/>
    </source>
</evidence>
<keyword evidence="6 18" id="KW-0227">DNA damage</keyword>
<keyword evidence="13 18" id="KW-0234">DNA repair</keyword>